<organism evidence="1">
    <name type="scientific">Pyricularia oryzae (strain Y34)</name>
    <name type="common">Rice blast fungus</name>
    <name type="synonym">Magnaporthe oryzae</name>
    <dbReference type="NCBI Taxonomy" id="1143189"/>
    <lineage>
        <taxon>Eukaryota</taxon>
        <taxon>Fungi</taxon>
        <taxon>Dikarya</taxon>
        <taxon>Ascomycota</taxon>
        <taxon>Pezizomycotina</taxon>
        <taxon>Sordariomycetes</taxon>
        <taxon>Sordariomycetidae</taxon>
        <taxon>Magnaporthales</taxon>
        <taxon>Pyriculariaceae</taxon>
        <taxon>Pyricularia</taxon>
    </lineage>
</organism>
<accession>A0AA97PJE8</accession>
<dbReference type="Proteomes" id="UP000011086">
    <property type="component" value="Unassembled WGS sequence"/>
</dbReference>
<gene>
    <name evidence="1" type="ORF">OOU_Y34scaffold00625g1</name>
</gene>
<name>A0AA97PJE8_PYRO3</name>
<protein>
    <submittedName>
        <fullName evidence="1">Uncharacterized protein</fullName>
    </submittedName>
</protein>
<dbReference type="AlphaFoldDB" id="A0AA97PJE8"/>
<proteinExistence type="predicted"/>
<reference evidence="1" key="1">
    <citation type="journal article" date="2012" name="PLoS Genet.">
        <title>Comparative analysis of the genomes of two field isolates of the rice blast fungus Magnaporthe oryzae.</title>
        <authorList>
            <person name="Xue M."/>
            <person name="Yang J."/>
            <person name="Li Z."/>
            <person name="Hu S."/>
            <person name="Yao N."/>
            <person name="Dean R.A."/>
            <person name="Zhao W."/>
            <person name="Shen M."/>
            <person name="Zhang H."/>
            <person name="Li C."/>
            <person name="Liu L."/>
            <person name="Cao L."/>
            <person name="Xu X."/>
            <person name="Xing Y."/>
            <person name="Hsiang T."/>
            <person name="Zhang Z."/>
            <person name="Xu J.R."/>
            <person name="Peng Y.L."/>
        </authorList>
    </citation>
    <scope>NUCLEOTIDE SEQUENCE</scope>
    <source>
        <strain evidence="1">Y34</strain>
    </source>
</reference>
<evidence type="ECO:0000313" key="1">
    <source>
        <dbReference type="EMBL" id="ELQ36901.1"/>
    </source>
</evidence>
<sequence length="23" mass="2753">MDYGAMREKCVVSYALRVAFKEW</sequence>
<dbReference type="EMBL" id="JH793255">
    <property type="protein sequence ID" value="ELQ36901.1"/>
    <property type="molecule type" value="Genomic_DNA"/>
</dbReference>